<evidence type="ECO:0000313" key="1">
    <source>
        <dbReference type="EMBL" id="CAG8548849.1"/>
    </source>
</evidence>
<accession>A0ACA9LVN7</accession>
<sequence length="191" mass="22124">MTDNATNMVKAINLMEYVERIFFAVHTLQLAIGKGLKPDEVLVKRAKRLINFLAISKQNEQLQQAQELLKISKEQIDDNEQKFLCVIFDIPTLTMNADTNYNIRKDAIYLKSLMITEEEYNYSTLSFMWPAITTLTRNCKPISANIDEEIDLISILTIFDEEEEEDIVDLDEELEIITTADRNKIKLSQQL</sequence>
<keyword evidence="2" id="KW-1185">Reference proteome</keyword>
<feature type="non-terminal residue" evidence="1">
    <location>
        <position position="191"/>
    </location>
</feature>
<comment type="caution">
    <text evidence="1">The sequence shown here is derived from an EMBL/GenBank/DDBJ whole genome shotgun (WGS) entry which is preliminary data.</text>
</comment>
<proteinExistence type="predicted"/>
<dbReference type="Proteomes" id="UP000789366">
    <property type="component" value="Unassembled WGS sequence"/>
</dbReference>
<protein>
    <submittedName>
        <fullName evidence="1">17568_t:CDS:1</fullName>
    </submittedName>
</protein>
<reference evidence="1" key="1">
    <citation type="submission" date="2021-06" db="EMBL/GenBank/DDBJ databases">
        <authorList>
            <person name="Kallberg Y."/>
            <person name="Tangrot J."/>
            <person name="Rosling A."/>
        </authorList>
    </citation>
    <scope>NUCLEOTIDE SEQUENCE</scope>
    <source>
        <strain evidence="1">28 12/20/2015</strain>
    </source>
</reference>
<name>A0ACA9LVN7_9GLOM</name>
<feature type="non-terminal residue" evidence="1">
    <location>
        <position position="1"/>
    </location>
</feature>
<evidence type="ECO:0000313" key="2">
    <source>
        <dbReference type="Proteomes" id="UP000789366"/>
    </source>
</evidence>
<dbReference type="EMBL" id="CAJVPW010005011">
    <property type="protein sequence ID" value="CAG8548849.1"/>
    <property type="molecule type" value="Genomic_DNA"/>
</dbReference>
<organism evidence="1 2">
    <name type="scientific">Cetraspora pellucida</name>
    <dbReference type="NCBI Taxonomy" id="1433469"/>
    <lineage>
        <taxon>Eukaryota</taxon>
        <taxon>Fungi</taxon>
        <taxon>Fungi incertae sedis</taxon>
        <taxon>Mucoromycota</taxon>
        <taxon>Glomeromycotina</taxon>
        <taxon>Glomeromycetes</taxon>
        <taxon>Diversisporales</taxon>
        <taxon>Gigasporaceae</taxon>
        <taxon>Cetraspora</taxon>
    </lineage>
</organism>
<gene>
    <name evidence="1" type="ORF">SPELUC_LOCUS5123</name>
</gene>